<dbReference type="KEGG" id="tdl:TDEL_0C01240"/>
<dbReference type="STRING" id="1076872.G8ZR71"/>
<dbReference type="GO" id="GO:0008157">
    <property type="term" value="F:protein phosphatase 1 binding"/>
    <property type="evidence" value="ECO:0007669"/>
    <property type="project" value="TreeGrafter"/>
</dbReference>
<dbReference type="PANTHER" id="PTHR20835">
    <property type="entry name" value="E3 UBIQUITIN-PROTEIN LIGASE PPP1R11-RELATED"/>
    <property type="match status" value="1"/>
</dbReference>
<evidence type="ECO:0000256" key="3">
    <source>
        <dbReference type="SAM" id="MobiDB-lite"/>
    </source>
</evidence>
<dbReference type="PANTHER" id="PTHR20835:SF0">
    <property type="entry name" value="E3 UBIQUITIN-PROTEIN LIGASE PPP1R11"/>
    <property type="match status" value="1"/>
</dbReference>
<keyword evidence="5" id="KW-1185">Reference proteome</keyword>
<dbReference type="GO" id="GO:0004865">
    <property type="term" value="F:protein serine/threonine phosphatase inhibitor activity"/>
    <property type="evidence" value="ECO:0007669"/>
    <property type="project" value="UniProtKB-UniRule"/>
</dbReference>
<dbReference type="RefSeq" id="XP_003680224.1">
    <property type="nucleotide sequence ID" value="XM_003680176.1"/>
</dbReference>
<comment type="subcellular location">
    <subcellularLocation>
        <location evidence="2">Nucleus</location>
    </subcellularLocation>
</comment>
<feature type="compositionally biased region" description="Basic residues" evidence="3">
    <location>
        <begin position="119"/>
        <end position="131"/>
    </location>
</feature>
<feature type="compositionally biased region" description="Polar residues" evidence="3">
    <location>
        <begin position="1"/>
        <end position="21"/>
    </location>
</feature>
<evidence type="ECO:0000256" key="2">
    <source>
        <dbReference type="RuleBase" id="RU367162"/>
    </source>
</evidence>
<evidence type="ECO:0000256" key="1">
    <source>
        <dbReference type="ARBA" id="ARBA00005605"/>
    </source>
</evidence>
<dbReference type="GO" id="GO:0005634">
    <property type="term" value="C:nucleus"/>
    <property type="evidence" value="ECO:0007669"/>
    <property type="project" value="UniProtKB-SubCell"/>
</dbReference>
<dbReference type="GO" id="GO:0000164">
    <property type="term" value="C:protein phosphatase type 1 complex"/>
    <property type="evidence" value="ECO:0007669"/>
    <property type="project" value="EnsemblFungi"/>
</dbReference>
<feature type="compositionally biased region" description="Low complexity" evidence="3">
    <location>
        <begin position="94"/>
        <end position="106"/>
    </location>
</feature>
<dbReference type="GeneID" id="11500348"/>
<comment type="similarity">
    <text evidence="1 2">Belongs to the YPI1 family.</text>
</comment>
<dbReference type="Proteomes" id="UP000005627">
    <property type="component" value="Chromosome 3"/>
</dbReference>
<reference evidence="4 5" key="1">
    <citation type="journal article" date="2011" name="Proc. Natl. Acad. Sci. U.S.A.">
        <title>Evolutionary erosion of yeast sex chromosomes by mating-type switching accidents.</title>
        <authorList>
            <person name="Gordon J.L."/>
            <person name="Armisen D."/>
            <person name="Proux-Wera E."/>
            <person name="Oheigeartaigh S.S."/>
            <person name="Byrne K.P."/>
            <person name="Wolfe K.H."/>
        </authorList>
    </citation>
    <scope>NUCLEOTIDE SEQUENCE [LARGE SCALE GENOMIC DNA]</scope>
    <source>
        <strain evidence="5">ATCC 10662 / CBS 1146 / NBRC 0425 / NCYC 2629 / NRRL Y-866</strain>
    </source>
</reference>
<protein>
    <recommendedName>
        <fullName evidence="2">Type 1 phosphatases regulator</fullName>
    </recommendedName>
</protein>
<dbReference type="Pfam" id="PF07491">
    <property type="entry name" value="PPI_Ypi1"/>
    <property type="match status" value="1"/>
</dbReference>
<evidence type="ECO:0000313" key="4">
    <source>
        <dbReference type="EMBL" id="CCE91013.1"/>
    </source>
</evidence>
<keyword evidence="2" id="KW-0539">Nucleus</keyword>
<feature type="region of interest" description="Disordered" evidence="3">
    <location>
        <begin position="83"/>
        <end position="158"/>
    </location>
</feature>
<accession>G8ZR71</accession>
<organism evidence="4 5">
    <name type="scientific">Torulaspora delbrueckii</name>
    <name type="common">Yeast</name>
    <name type="synonym">Candida colliculosa</name>
    <dbReference type="NCBI Taxonomy" id="4950"/>
    <lineage>
        <taxon>Eukaryota</taxon>
        <taxon>Fungi</taxon>
        <taxon>Dikarya</taxon>
        <taxon>Ascomycota</taxon>
        <taxon>Saccharomycotina</taxon>
        <taxon>Saccharomycetes</taxon>
        <taxon>Saccharomycetales</taxon>
        <taxon>Saccharomycetaceae</taxon>
        <taxon>Torulaspora</taxon>
    </lineage>
</organism>
<feature type="region of interest" description="Disordered" evidence="3">
    <location>
        <begin position="1"/>
        <end position="59"/>
    </location>
</feature>
<dbReference type="OrthoDB" id="307488at2759"/>
<comment type="function">
    <text evidence="2">Regulator of type 1 phosphatases which maintains protein phosphatase activity under strict control.</text>
</comment>
<proteinExistence type="inferred from homology"/>
<dbReference type="FunCoup" id="G8ZR71">
    <property type="interactions" value="183"/>
</dbReference>
<dbReference type="GO" id="GO:0006873">
    <property type="term" value="P:intracellular monoatomic ion homeostasis"/>
    <property type="evidence" value="ECO:0007669"/>
    <property type="project" value="EnsemblFungi"/>
</dbReference>
<dbReference type="GO" id="GO:0072542">
    <property type="term" value="F:protein phosphatase activator activity"/>
    <property type="evidence" value="ECO:0007669"/>
    <property type="project" value="EnsemblFungi"/>
</dbReference>
<dbReference type="InParanoid" id="G8ZR71"/>
<feature type="compositionally biased region" description="Basic and acidic residues" evidence="3">
    <location>
        <begin position="148"/>
        <end position="158"/>
    </location>
</feature>
<dbReference type="eggNOG" id="KOG4102">
    <property type="taxonomic scope" value="Eukaryota"/>
</dbReference>
<dbReference type="InterPro" id="IPR011107">
    <property type="entry name" value="PPI_Ypi1"/>
</dbReference>
<dbReference type="GO" id="GO:0005977">
    <property type="term" value="P:glycogen metabolic process"/>
    <property type="evidence" value="ECO:0007669"/>
    <property type="project" value="EnsemblFungi"/>
</dbReference>
<feature type="compositionally biased region" description="Basic and acidic residues" evidence="3">
    <location>
        <begin position="32"/>
        <end position="43"/>
    </location>
</feature>
<evidence type="ECO:0000313" key="5">
    <source>
        <dbReference type="Proteomes" id="UP000005627"/>
    </source>
</evidence>
<sequence length="158" mass="18259">MMTDGNGNSGSQLLEGSQTISVEELRPVLQLRAEESTNSREEQSQPTRPSVRWQSDVIDNENMNKKKTKICCIFHPQQEFDIDEEECHSDHSGHSSSSSSSSSSSESESEKDLNLTERRQRRVARRHRRLKENKGKSPNAYEIQPDYTQDRARREQRH</sequence>
<dbReference type="GO" id="GO:0007094">
    <property type="term" value="P:mitotic spindle assembly checkpoint signaling"/>
    <property type="evidence" value="ECO:0007669"/>
    <property type="project" value="EnsemblFungi"/>
</dbReference>
<dbReference type="HOGENOM" id="CLU_098333_3_0_1"/>
<dbReference type="GO" id="GO:1900180">
    <property type="term" value="P:regulation of protein localization to nucleus"/>
    <property type="evidence" value="ECO:0007669"/>
    <property type="project" value="EnsemblFungi"/>
</dbReference>
<gene>
    <name evidence="4" type="primary">TDEL0C01240</name>
    <name evidence="4" type="ORF">TDEL_0C01240</name>
</gene>
<dbReference type="AlphaFoldDB" id="G8ZR71"/>
<feature type="compositionally biased region" description="Basic and acidic residues" evidence="3">
    <location>
        <begin position="108"/>
        <end position="118"/>
    </location>
</feature>
<dbReference type="EMBL" id="HE616744">
    <property type="protein sequence ID" value="CCE91013.1"/>
    <property type="molecule type" value="Genomic_DNA"/>
</dbReference>
<name>G8ZR71_TORDE</name>